<dbReference type="EMBL" id="UYJE01008296">
    <property type="protein sequence ID" value="VDI62808.1"/>
    <property type="molecule type" value="Genomic_DNA"/>
</dbReference>
<keyword evidence="1" id="KW-0732">Signal</keyword>
<organism evidence="2 3">
    <name type="scientific">Mytilus galloprovincialis</name>
    <name type="common">Mediterranean mussel</name>
    <dbReference type="NCBI Taxonomy" id="29158"/>
    <lineage>
        <taxon>Eukaryota</taxon>
        <taxon>Metazoa</taxon>
        <taxon>Spiralia</taxon>
        <taxon>Lophotrochozoa</taxon>
        <taxon>Mollusca</taxon>
        <taxon>Bivalvia</taxon>
        <taxon>Autobranchia</taxon>
        <taxon>Pteriomorphia</taxon>
        <taxon>Mytilida</taxon>
        <taxon>Mytiloidea</taxon>
        <taxon>Mytilidae</taxon>
        <taxon>Mytilinae</taxon>
        <taxon>Mytilus</taxon>
    </lineage>
</organism>
<feature type="chain" id="PRO_5033051833" evidence="1">
    <location>
        <begin position="19"/>
        <end position="78"/>
    </location>
</feature>
<name>A0A8B6GEQ9_MYTGA</name>
<feature type="signal peptide" evidence="1">
    <location>
        <begin position="1"/>
        <end position="18"/>
    </location>
</feature>
<gene>
    <name evidence="2" type="ORF">MGAL_10B028123</name>
</gene>
<evidence type="ECO:0000313" key="2">
    <source>
        <dbReference type="EMBL" id="VDI62808.1"/>
    </source>
</evidence>
<reference evidence="2" key="1">
    <citation type="submission" date="2018-11" db="EMBL/GenBank/DDBJ databases">
        <authorList>
            <person name="Alioto T."/>
            <person name="Alioto T."/>
        </authorList>
    </citation>
    <scope>NUCLEOTIDE SEQUENCE</scope>
</reference>
<dbReference type="OrthoDB" id="10037294at2759"/>
<sequence length="78" mass="8194">MKAVLCLCLLASIVSISGLSLKQPCNGVVFNCFVEPCAVSKCDAYPHATCTDNYCGGCHADFYVGSHKVNCTKTAPSS</sequence>
<dbReference type="Proteomes" id="UP000596742">
    <property type="component" value="Unassembled WGS sequence"/>
</dbReference>
<comment type="caution">
    <text evidence="2">The sequence shown here is derived from an EMBL/GenBank/DDBJ whole genome shotgun (WGS) entry which is preliminary data.</text>
</comment>
<protein>
    <submittedName>
        <fullName evidence="2">Uncharacterized protein</fullName>
    </submittedName>
</protein>
<dbReference type="AlphaFoldDB" id="A0A8B6GEQ9"/>
<keyword evidence="3" id="KW-1185">Reference proteome</keyword>
<proteinExistence type="predicted"/>
<accession>A0A8B6GEQ9</accession>
<evidence type="ECO:0000313" key="3">
    <source>
        <dbReference type="Proteomes" id="UP000596742"/>
    </source>
</evidence>
<evidence type="ECO:0000256" key="1">
    <source>
        <dbReference type="SAM" id="SignalP"/>
    </source>
</evidence>